<gene>
    <name evidence="2" type="ORF">M404DRAFT_19766</name>
</gene>
<reference evidence="3" key="2">
    <citation type="submission" date="2015-01" db="EMBL/GenBank/DDBJ databases">
        <title>Evolutionary Origins and Diversification of the Mycorrhizal Mutualists.</title>
        <authorList>
            <consortium name="DOE Joint Genome Institute"/>
            <consortium name="Mycorrhizal Genomics Consortium"/>
            <person name="Kohler A."/>
            <person name="Kuo A."/>
            <person name="Nagy L.G."/>
            <person name="Floudas D."/>
            <person name="Copeland A."/>
            <person name="Barry K.W."/>
            <person name="Cichocki N."/>
            <person name="Veneault-Fourrey C."/>
            <person name="LaButti K."/>
            <person name="Lindquist E.A."/>
            <person name="Lipzen A."/>
            <person name="Lundell T."/>
            <person name="Morin E."/>
            <person name="Murat C."/>
            <person name="Riley R."/>
            <person name="Ohm R."/>
            <person name="Sun H."/>
            <person name="Tunlid A."/>
            <person name="Henrissat B."/>
            <person name="Grigoriev I.V."/>
            <person name="Hibbett D.S."/>
            <person name="Martin F."/>
        </authorList>
    </citation>
    <scope>NUCLEOTIDE SEQUENCE [LARGE SCALE GENOMIC DNA]</scope>
    <source>
        <strain evidence="3">Marx 270</strain>
    </source>
</reference>
<proteinExistence type="predicted"/>
<dbReference type="AlphaFoldDB" id="A0A0C3KR08"/>
<dbReference type="HOGENOM" id="CLU_2159465_0_0_1"/>
<protein>
    <submittedName>
        <fullName evidence="2">Uncharacterized protein</fullName>
    </submittedName>
</protein>
<keyword evidence="3" id="KW-1185">Reference proteome</keyword>
<evidence type="ECO:0000313" key="3">
    <source>
        <dbReference type="Proteomes" id="UP000054217"/>
    </source>
</evidence>
<feature type="compositionally biased region" description="Acidic residues" evidence="1">
    <location>
        <begin position="45"/>
        <end position="62"/>
    </location>
</feature>
<evidence type="ECO:0000256" key="1">
    <source>
        <dbReference type="SAM" id="MobiDB-lite"/>
    </source>
</evidence>
<accession>A0A0C3KR08</accession>
<feature type="region of interest" description="Disordered" evidence="1">
    <location>
        <begin position="1"/>
        <end position="111"/>
    </location>
</feature>
<dbReference type="InParanoid" id="A0A0C3KR08"/>
<dbReference type="EMBL" id="KN831948">
    <property type="protein sequence ID" value="KIO11957.1"/>
    <property type="molecule type" value="Genomic_DNA"/>
</dbReference>
<feature type="compositionally biased region" description="Pro residues" evidence="1">
    <location>
        <begin position="1"/>
        <end position="11"/>
    </location>
</feature>
<organism evidence="2 3">
    <name type="scientific">Pisolithus tinctorius Marx 270</name>
    <dbReference type="NCBI Taxonomy" id="870435"/>
    <lineage>
        <taxon>Eukaryota</taxon>
        <taxon>Fungi</taxon>
        <taxon>Dikarya</taxon>
        <taxon>Basidiomycota</taxon>
        <taxon>Agaricomycotina</taxon>
        <taxon>Agaricomycetes</taxon>
        <taxon>Agaricomycetidae</taxon>
        <taxon>Boletales</taxon>
        <taxon>Sclerodermatineae</taxon>
        <taxon>Pisolithaceae</taxon>
        <taxon>Pisolithus</taxon>
    </lineage>
</organism>
<name>A0A0C3KR08_PISTI</name>
<reference evidence="2 3" key="1">
    <citation type="submission" date="2014-04" db="EMBL/GenBank/DDBJ databases">
        <authorList>
            <consortium name="DOE Joint Genome Institute"/>
            <person name="Kuo A."/>
            <person name="Kohler A."/>
            <person name="Costa M.D."/>
            <person name="Nagy L.G."/>
            <person name="Floudas D."/>
            <person name="Copeland A."/>
            <person name="Barry K.W."/>
            <person name="Cichocki N."/>
            <person name="Veneault-Fourrey C."/>
            <person name="LaButti K."/>
            <person name="Lindquist E.A."/>
            <person name="Lipzen A."/>
            <person name="Lundell T."/>
            <person name="Morin E."/>
            <person name="Murat C."/>
            <person name="Sun H."/>
            <person name="Tunlid A."/>
            <person name="Henrissat B."/>
            <person name="Grigoriev I.V."/>
            <person name="Hibbett D.S."/>
            <person name="Martin F."/>
            <person name="Nordberg H.P."/>
            <person name="Cantor M.N."/>
            <person name="Hua S.X."/>
        </authorList>
    </citation>
    <scope>NUCLEOTIDE SEQUENCE [LARGE SCALE GENOMIC DNA]</scope>
    <source>
        <strain evidence="2 3">Marx 270</strain>
    </source>
</reference>
<dbReference type="Proteomes" id="UP000054217">
    <property type="component" value="Unassembled WGS sequence"/>
</dbReference>
<feature type="compositionally biased region" description="Basic and acidic residues" evidence="1">
    <location>
        <begin position="16"/>
        <end position="32"/>
    </location>
</feature>
<sequence>MPHVVPTPTPPAQETEMPKSDKGKWKATKAELEQMMAESSHRMEVDDEGEDKVPEKEDEEEGPAQGRQKHKAAAKMMSHQSRGRSCSRKATVETNDEDDVPTVRNPHSLDV</sequence>
<evidence type="ECO:0000313" key="2">
    <source>
        <dbReference type="EMBL" id="KIO11957.1"/>
    </source>
</evidence>